<protein>
    <recommendedName>
        <fullName evidence="1">Retrovirus-related Pol polyprotein from transposon TNT 1-94-like beta-barrel domain-containing protein</fullName>
    </recommendedName>
</protein>
<dbReference type="GO" id="GO:0009307">
    <property type="term" value="P:DNA restriction-modification system"/>
    <property type="evidence" value="ECO:0007669"/>
    <property type="project" value="InterPro"/>
</dbReference>
<dbReference type="GO" id="GO:0003677">
    <property type="term" value="F:DNA binding"/>
    <property type="evidence" value="ECO:0007669"/>
    <property type="project" value="InterPro"/>
</dbReference>
<gene>
    <name evidence="2" type="ORF">CYMTET_17647</name>
</gene>
<proteinExistence type="predicted"/>
<dbReference type="InterPro" id="IPR012337">
    <property type="entry name" value="RNaseH-like_sf"/>
</dbReference>
<reference evidence="2 3" key="1">
    <citation type="journal article" date="2015" name="Genome Biol. Evol.">
        <title>Comparative Genomics of a Bacterivorous Green Alga Reveals Evolutionary Causalities and Consequences of Phago-Mixotrophic Mode of Nutrition.</title>
        <authorList>
            <person name="Burns J.A."/>
            <person name="Paasch A."/>
            <person name="Narechania A."/>
            <person name="Kim E."/>
        </authorList>
    </citation>
    <scope>NUCLEOTIDE SEQUENCE [LARGE SCALE GENOMIC DNA]</scope>
    <source>
        <strain evidence="2 3">PLY_AMNH</strain>
    </source>
</reference>
<dbReference type="Gene3D" id="3.30.420.10">
    <property type="entry name" value="Ribonuclease H-like superfamily/Ribonuclease H"/>
    <property type="match status" value="1"/>
</dbReference>
<accession>A0AAE0G9P6</accession>
<dbReference type="Pfam" id="PF05869">
    <property type="entry name" value="Dam"/>
    <property type="match status" value="1"/>
</dbReference>
<evidence type="ECO:0000313" key="3">
    <source>
        <dbReference type="Proteomes" id="UP001190700"/>
    </source>
</evidence>
<sequence>MLRAKTALLDSGASTHVFSTPEVFAPNFDNSDVSTFRVVHGQTISSIGVGTVVMHKVDANTGRMVALHLGGSHCIPGQPFNLISAVALEDADFTMRFGARNIWRKELCFSFTRMGARYIVSEDNGGAVDMHVACSPYLEQFGPFEVELFTSQDNHRLDYYYSLEDSAFDLDWSGKACYGNPPYENDIILRRRGGLSWCCTTKDGHTVEQMDCKLLQHVRLGHPGDECMGQMVDQEVPMGIIAKQYADSKTAEYCQQHGIEQIHGSPYLHENQARVEGSHRSVQAMARALLMTSGFDYKELRYVRHSEVSSVYLLHNPETDKVVRSGMVTFSEKLDKLGKLVTTWDLSVMVPLKTNFMVDMDADFVEAPDLSGKHELVDRDVFLQQGSDEVLAVVKVQTEDLSIWTSLRCYLHGQPGNYKKLEAGQL</sequence>
<evidence type="ECO:0000259" key="1">
    <source>
        <dbReference type="Pfam" id="PF22936"/>
    </source>
</evidence>
<dbReference type="Proteomes" id="UP001190700">
    <property type="component" value="Unassembled WGS sequence"/>
</dbReference>
<organism evidence="2 3">
    <name type="scientific">Cymbomonas tetramitiformis</name>
    <dbReference type="NCBI Taxonomy" id="36881"/>
    <lineage>
        <taxon>Eukaryota</taxon>
        <taxon>Viridiplantae</taxon>
        <taxon>Chlorophyta</taxon>
        <taxon>Pyramimonadophyceae</taxon>
        <taxon>Pyramimonadales</taxon>
        <taxon>Pyramimonadaceae</taxon>
        <taxon>Cymbomonas</taxon>
    </lineage>
</organism>
<dbReference type="GO" id="GO:0009007">
    <property type="term" value="F:site-specific DNA-methyltransferase (adenine-specific) activity"/>
    <property type="evidence" value="ECO:0007669"/>
    <property type="project" value="InterPro"/>
</dbReference>
<keyword evidence="3" id="KW-1185">Reference proteome</keyword>
<dbReference type="SUPFAM" id="SSF53098">
    <property type="entry name" value="Ribonuclease H-like"/>
    <property type="match status" value="1"/>
</dbReference>
<evidence type="ECO:0000313" key="2">
    <source>
        <dbReference type="EMBL" id="KAK3274162.1"/>
    </source>
</evidence>
<dbReference type="InterPro" id="IPR054722">
    <property type="entry name" value="PolX-like_BBD"/>
</dbReference>
<dbReference type="InterPro" id="IPR036397">
    <property type="entry name" value="RNaseH_sf"/>
</dbReference>
<dbReference type="EMBL" id="LGRX02007895">
    <property type="protein sequence ID" value="KAK3274162.1"/>
    <property type="molecule type" value="Genomic_DNA"/>
</dbReference>
<name>A0AAE0G9P6_9CHLO</name>
<dbReference type="Pfam" id="PF22936">
    <property type="entry name" value="Pol_BBD"/>
    <property type="match status" value="1"/>
</dbReference>
<dbReference type="AlphaFoldDB" id="A0AAE0G9P6"/>
<dbReference type="InterPro" id="IPR008593">
    <property type="entry name" value="Dam_MeTrfase"/>
</dbReference>
<feature type="domain" description="Retrovirus-related Pol polyprotein from transposon TNT 1-94-like beta-barrel" evidence="1">
    <location>
        <begin position="8"/>
        <end position="92"/>
    </location>
</feature>
<comment type="caution">
    <text evidence="2">The sequence shown here is derived from an EMBL/GenBank/DDBJ whole genome shotgun (WGS) entry which is preliminary data.</text>
</comment>